<proteinExistence type="inferred from homology"/>
<dbReference type="GO" id="GO:0006355">
    <property type="term" value="P:regulation of DNA-templated transcription"/>
    <property type="evidence" value="ECO:0007669"/>
    <property type="project" value="TreeGrafter"/>
</dbReference>
<dbReference type="GO" id="GO:0071521">
    <property type="term" value="C:Cdc42 GTPase complex"/>
    <property type="evidence" value="ECO:0007669"/>
    <property type="project" value="EnsemblFungi"/>
</dbReference>
<evidence type="ECO:0000256" key="6">
    <source>
        <dbReference type="PIRSR" id="PIRSR015894-2"/>
    </source>
</evidence>
<evidence type="ECO:0000256" key="5">
    <source>
        <dbReference type="PIRSR" id="PIRSR015894-1"/>
    </source>
</evidence>
<feature type="binding site" evidence="6">
    <location>
        <position position="393"/>
    </location>
    <ligand>
        <name>S-adenosyl-L-methionine</name>
        <dbReference type="ChEBI" id="CHEBI:59789"/>
    </ligand>
</feature>
<dbReference type="PANTHER" id="PTHR10738">
    <property type="entry name" value="PROTEIN ARGININE N-METHYLTRANSFERASE 5"/>
    <property type="match status" value="1"/>
</dbReference>
<feature type="binding site" evidence="6">
    <location>
        <begin position="491"/>
        <end position="492"/>
    </location>
    <ligand>
        <name>S-adenosyl-L-methionine</name>
        <dbReference type="ChEBI" id="CHEBI:59789"/>
    </ligand>
</feature>
<dbReference type="GO" id="GO:0032259">
    <property type="term" value="P:methylation"/>
    <property type="evidence" value="ECO:0007669"/>
    <property type="project" value="UniProtKB-KW"/>
</dbReference>
<dbReference type="GO" id="GO:0005634">
    <property type="term" value="C:nucleus"/>
    <property type="evidence" value="ECO:0007669"/>
    <property type="project" value="EnsemblFungi"/>
</dbReference>
<keyword evidence="1 4" id="KW-0489">Methyltransferase</keyword>
<dbReference type="AlphaFoldDB" id="A0A0F4ZH09"/>
<dbReference type="GO" id="GO:2000100">
    <property type="term" value="P:regulation of establishment or maintenance of bipolar cell polarity regulating cell shape"/>
    <property type="evidence" value="ECO:0007669"/>
    <property type="project" value="EnsemblFungi"/>
</dbReference>
<organism evidence="11 12">
    <name type="scientific">Thielaviopsis punctulata</name>
    <dbReference type="NCBI Taxonomy" id="72032"/>
    <lineage>
        <taxon>Eukaryota</taxon>
        <taxon>Fungi</taxon>
        <taxon>Dikarya</taxon>
        <taxon>Ascomycota</taxon>
        <taxon>Pezizomycotina</taxon>
        <taxon>Sordariomycetes</taxon>
        <taxon>Hypocreomycetidae</taxon>
        <taxon>Microascales</taxon>
        <taxon>Ceratocystidaceae</taxon>
        <taxon>Thielaviopsis</taxon>
    </lineage>
</organism>
<accession>A0A0F4ZH09</accession>
<comment type="similarity">
    <text evidence="4">Belongs to the class I-like SAM-binding methyltransferase superfamily.</text>
</comment>
<keyword evidence="3 4" id="KW-0949">S-adenosyl-L-methionine</keyword>
<name>A0A0F4ZH09_9PEZI</name>
<gene>
    <name evidence="11" type="ORF">TD95_003084</name>
</gene>
<feature type="site" description="Critical for specifying symmetric addition of methyl groups" evidence="7">
    <location>
        <position position="396"/>
    </location>
</feature>
<dbReference type="Pfam" id="PF17286">
    <property type="entry name" value="PRMT5_C"/>
    <property type="match status" value="1"/>
</dbReference>
<dbReference type="InterPro" id="IPR029063">
    <property type="entry name" value="SAM-dependent_MTases_sf"/>
</dbReference>
<dbReference type="Proteomes" id="UP000033483">
    <property type="component" value="Unassembled WGS sequence"/>
</dbReference>
<dbReference type="Pfam" id="PF17285">
    <property type="entry name" value="PRMT5_TIM"/>
    <property type="match status" value="1"/>
</dbReference>
<dbReference type="InterPro" id="IPR035075">
    <property type="entry name" value="PRMT5"/>
</dbReference>
<dbReference type="PANTHER" id="PTHR10738:SF0">
    <property type="entry name" value="PROTEIN ARGININE N-METHYLTRANSFERASE 5"/>
    <property type="match status" value="1"/>
</dbReference>
<dbReference type="GO" id="GO:0016274">
    <property type="term" value="F:protein-arginine N-methyltransferase activity"/>
    <property type="evidence" value="ECO:0007669"/>
    <property type="project" value="InterPro"/>
</dbReference>
<dbReference type="GO" id="GO:1990463">
    <property type="term" value="C:lateral cortical node"/>
    <property type="evidence" value="ECO:0007669"/>
    <property type="project" value="EnsemblFungi"/>
</dbReference>
<dbReference type="SUPFAM" id="SSF53335">
    <property type="entry name" value="S-adenosyl-L-methionine-dependent methyltransferases"/>
    <property type="match status" value="1"/>
</dbReference>
<feature type="domain" description="PRMT5 TIM barrel" evidence="9">
    <location>
        <begin position="40"/>
        <end position="354"/>
    </location>
</feature>
<dbReference type="GO" id="GO:0061246">
    <property type="term" value="P:establishment or maintenance of bipolar cell polarity regulating cell shape"/>
    <property type="evidence" value="ECO:0007669"/>
    <property type="project" value="EnsemblFungi"/>
</dbReference>
<comment type="caution">
    <text evidence="11">The sequence shown here is derived from an EMBL/GenBank/DDBJ whole genome shotgun (WGS) entry which is preliminary data.</text>
</comment>
<dbReference type="FunFam" id="3.40.50.150:FF:000149">
    <property type="entry name" value="Protein arginine N-methyltransferase"/>
    <property type="match status" value="1"/>
</dbReference>
<feature type="active site" description="Proton donor/acceptor" evidence="5">
    <location>
        <position position="528"/>
    </location>
</feature>
<dbReference type="EMBL" id="LAEV01000676">
    <property type="protein sequence ID" value="KKA29807.1"/>
    <property type="molecule type" value="Genomic_DNA"/>
</dbReference>
<evidence type="ECO:0000259" key="10">
    <source>
        <dbReference type="Pfam" id="PF17286"/>
    </source>
</evidence>
<evidence type="ECO:0000256" key="7">
    <source>
        <dbReference type="PIRSR" id="PIRSR015894-3"/>
    </source>
</evidence>
<dbReference type="InterPro" id="IPR025799">
    <property type="entry name" value="Arg_MeTrfase"/>
</dbReference>
<feature type="binding site" evidence="6">
    <location>
        <begin position="402"/>
        <end position="403"/>
    </location>
    <ligand>
        <name>S-adenosyl-L-methionine</name>
        <dbReference type="ChEBI" id="CHEBI:59789"/>
    </ligand>
</feature>
<dbReference type="Gene3D" id="3.20.20.150">
    <property type="entry name" value="Divalent-metal-dependent TIM barrel enzymes"/>
    <property type="match status" value="1"/>
</dbReference>
<feature type="domain" description="PRMT5 oligomerisation" evidence="10">
    <location>
        <begin position="552"/>
        <end position="760"/>
    </location>
</feature>
<evidence type="ECO:0000256" key="3">
    <source>
        <dbReference type="ARBA" id="ARBA00022691"/>
    </source>
</evidence>
<dbReference type="InterPro" id="IPR007857">
    <property type="entry name" value="Arg_MeTrfase_PRMT5"/>
</dbReference>
<feature type="active site" description="Proton donor/acceptor" evidence="5">
    <location>
        <position position="519"/>
    </location>
</feature>
<dbReference type="GO" id="GO:0051286">
    <property type="term" value="C:cell tip"/>
    <property type="evidence" value="ECO:0007669"/>
    <property type="project" value="EnsemblFungi"/>
</dbReference>
<evidence type="ECO:0000313" key="12">
    <source>
        <dbReference type="Proteomes" id="UP000033483"/>
    </source>
</evidence>
<sequence length="774" mass="85955">MAYHHAQEPSRPNIILGCQDSSLESPLSDLQYGKAINSGIAYMTSPITNSYFRKRVTALIKDHLEALKKINSSATAELTAAIPDPIVPPLTTEDTALFPSYTTCTYIACTSSWIDLASSDPVIANISRQVLNLELAYATWCGVRSLIIPGPRQDSARGNANQGLAQYARAVREALTVAGRQQITIHMPMYREPGLEESVESLSTTIHGETASTEKVKDIALFSAWDSWHYIRTFCNYDPRLLVGVRIPRVMPEKALQSRWFAEPLNFISFKPETFQANKAGFPSLSKHHQEMIFSYMRLKVTPWVLLSDIGLDLSTGEPDDVKSKNDFPSLADSAKTVGQKKVTGTSYISYIKWVESQQTPYSALETSTLIGFQDWLQSPLQPLSDNLESATYEVFEGDPVKYNQYEAALVEALSEWKAMKKPTSSKSGAVVVAVAGSGRGPLVTRALRASKTTGVPIEAWAVEKNPNAYVYLLRQNEVVWDRKVTVVKTDMRAWKGPLLPESTPESPVYGKIDILVSELLGSFGDNELSPECLDGIQHVLSKPHGISIPHSYTAHLTPLSAPKLHQDILHNKTPTDPHAFSTPYVVQLFSHDFVCDRGVPGHARFQQTWEFAHPIPETTLALIEARKSGGVIGGGGGSMAGAAGVNDHNYRQCHLTFVARNKGVVHGLGGYFESTLYQKQTGEPKKVEISILPEQIDKKSKDMISWFPIYFPLRKPIDFPADSEIEVTMWRQTNDTKVWYEWQVEAYTWVGEDQRIKIATSELCSSYSVACLM</sequence>
<dbReference type="GO" id="GO:0071470">
    <property type="term" value="P:cellular response to osmotic stress"/>
    <property type="evidence" value="ECO:0007669"/>
    <property type="project" value="EnsemblFungi"/>
</dbReference>
<dbReference type="PROSITE" id="PS51678">
    <property type="entry name" value="SAM_MT_PRMT"/>
    <property type="match status" value="1"/>
</dbReference>
<dbReference type="Gene3D" id="3.40.50.150">
    <property type="entry name" value="Vaccinia Virus protein VP39"/>
    <property type="match status" value="1"/>
</dbReference>
<dbReference type="PIRSF" id="PIRSF015894">
    <property type="entry name" value="Skb1_MeTrfase"/>
    <property type="match status" value="1"/>
</dbReference>
<dbReference type="GO" id="GO:1903359">
    <property type="term" value="P:lateral cortical node assembly"/>
    <property type="evidence" value="ECO:0007669"/>
    <property type="project" value="EnsemblFungi"/>
</dbReference>
<feature type="domain" description="PRMT5 arginine-N-methyltransferase" evidence="8">
    <location>
        <begin position="371"/>
        <end position="549"/>
    </location>
</feature>
<keyword evidence="2 4" id="KW-0808">Transferase</keyword>
<feature type="binding site" evidence="6">
    <location>
        <position position="464"/>
    </location>
    <ligand>
        <name>S-adenosyl-L-methionine</name>
        <dbReference type="ChEBI" id="CHEBI:59789"/>
    </ligand>
</feature>
<dbReference type="Pfam" id="PF05185">
    <property type="entry name" value="PRMT5"/>
    <property type="match status" value="1"/>
</dbReference>
<reference evidence="11 12" key="1">
    <citation type="submission" date="2015-03" db="EMBL/GenBank/DDBJ databases">
        <authorList>
            <person name="Radwan O."/>
            <person name="Al-Naeli F.A."/>
            <person name="Rendon G.A."/>
            <person name="Fields C."/>
        </authorList>
    </citation>
    <scope>NUCLEOTIDE SEQUENCE [LARGE SCALE GENOMIC DNA]</scope>
    <source>
        <strain evidence="11">CR-DP1</strain>
    </source>
</reference>
<evidence type="ECO:0000256" key="2">
    <source>
        <dbReference type="ARBA" id="ARBA00022679"/>
    </source>
</evidence>
<dbReference type="GO" id="GO:0005829">
    <property type="term" value="C:cytosol"/>
    <property type="evidence" value="ECO:0007669"/>
    <property type="project" value="TreeGrafter"/>
</dbReference>
<evidence type="ECO:0000313" key="11">
    <source>
        <dbReference type="EMBL" id="KKA29807.1"/>
    </source>
</evidence>
<protein>
    <recommendedName>
        <fullName evidence="4">Protein arginine N-methyltransferase</fullName>
    </recommendedName>
</protein>
<keyword evidence="12" id="KW-1185">Reference proteome</keyword>
<evidence type="ECO:0000259" key="8">
    <source>
        <dbReference type="Pfam" id="PF05185"/>
    </source>
</evidence>
<dbReference type="OrthoDB" id="1368803at2759"/>
<dbReference type="Gene3D" id="2.70.160.11">
    <property type="entry name" value="Hnrnp arginine n-methyltransferase1"/>
    <property type="match status" value="1"/>
</dbReference>
<evidence type="ECO:0000259" key="9">
    <source>
        <dbReference type="Pfam" id="PF17285"/>
    </source>
</evidence>
<evidence type="ECO:0000256" key="1">
    <source>
        <dbReference type="ARBA" id="ARBA00022603"/>
    </source>
</evidence>
<evidence type="ECO:0000256" key="4">
    <source>
        <dbReference type="PIRNR" id="PIRNR015894"/>
    </source>
</evidence>
<dbReference type="InterPro" id="IPR035247">
    <property type="entry name" value="PRMT5_TIM"/>
</dbReference>
<dbReference type="GO" id="GO:1903360">
    <property type="term" value="P:protein localization to lateral cortical node"/>
    <property type="evidence" value="ECO:0007669"/>
    <property type="project" value="EnsemblFungi"/>
</dbReference>
<dbReference type="InterPro" id="IPR035248">
    <property type="entry name" value="PRMT5_C"/>
</dbReference>